<dbReference type="Proteomes" id="UP001143856">
    <property type="component" value="Unassembled WGS sequence"/>
</dbReference>
<gene>
    <name evidence="1" type="ORF">NUW58_g610</name>
</gene>
<dbReference type="EMBL" id="JAPDGR010000053">
    <property type="protein sequence ID" value="KAJ2997599.1"/>
    <property type="molecule type" value="Genomic_DNA"/>
</dbReference>
<sequence length="731" mass="79089">MSAPTAKSGSSAVGPSSGFTESHWQALFALVDAVIPSIIEGEPSSVSGNSLAVPSHELRRLYQKALCGAQDRFSLEEFCHFMASRPSDDPSFVSVVKRAIGRLPPGSRDQLRLILSFMLTHFGSIISTGYWTPFSEQPLSVRASILYSWQHSWFFLWPSLARIFVTIGKACWSQTNQLFLQLNGYRHYNSKEALGHSVDFNFIQFPESVEPASIKTDVVIVGSGCGGAVCAKVLAEAGLRVLVVEKGYHFSPNKLPMALDRTDNVFQGGGGLPSVDGSTLVTAGQCWGGGGTVNWSACLQTPSSIRDEWARDGLTFFKGREFQDNLDRVWEAMGVSDDVIQGNHSNRILLEGSRQLGWRATTCPQNTGKAAHHCGSSCGLGCRTGKKQSSSTYWLPAAARAGAQFIEGFEVTEILFAVGGSWKATGLIGQWTSRDEDGNPDSLKPRVKQIVKVEAKTVILAGGALNTPLLMMKSGLKNPNIGKNLYLHPVANVVSTWNEEVKPWEGEILSSVVSEFDDLDGAGHGAKIEASAMQPYAAMLLHPWQSGLDFKASALQFRHMTCHISLSRDRDAGSVSPEASDGSPVINYTPSKFDRANIATGLVGIAKLCYIRGARGVAPAVPGILPFESLRPTEERSLDDQDFVDWIRLLERTDLDPLRTTFNSAHQMGTARMGTKAETSVVDQDGRVWGSEGLYVADTSVFPSASGVNPMITVMAIADHIARGIAARSAR</sequence>
<reference evidence="1" key="1">
    <citation type="submission" date="2022-10" db="EMBL/GenBank/DDBJ databases">
        <title>Genome Sequence of Xylaria curta.</title>
        <authorList>
            <person name="Buettner E."/>
        </authorList>
    </citation>
    <scope>NUCLEOTIDE SEQUENCE</scope>
    <source>
        <strain evidence="1">Babe10</strain>
    </source>
</reference>
<proteinExistence type="predicted"/>
<evidence type="ECO:0000313" key="2">
    <source>
        <dbReference type="Proteomes" id="UP001143856"/>
    </source>
</evidence>
<evidence type="ECO:0000313" key="1">
    <source>
        <dbReference type="EMBL" id="KAJ2997599.1"/>
    </source>
</evidence>
<name>A0ACC1PRM5_9PEZI</name>
<comment type="caution">
    <text evidence="1">The sequence shown here is derived from an EMBL/GenBank/DDBJ whole genome shotgun (WGS) entry which is preliminary data.</text>
</comment>
<accession>A0ACC1PRM5</accession>
<organism evidence="1 2">
    <name type="scientific">Xylaria curta</name>
    <dbReference type="NCBI Taxonomy" id="42375"/>
    <lineage>
        <taxon>Eukaryota</taxon>
        <taxon>Fungi</taxon>
        <taxon>Dikarya</taxon>
        <taxon>Ascomycota</taxon>
        <taxon>Pezizomycotina</taxon>
        <taxon>Sordariomycetes</taxon>
        <taxon>Xylariomycetidae</taxon>
        <taxon>Xylariales</taxon>
        <taxon>Xylariaceae</taxon>
        <taxon>Xylaria</taxon>
    </lineage>
</organism>
<keyword evidence="2" id="KW-1185">Reference proteome</keyword>
<protein>
    <submittedName>
        <fullName evidence="1">Uncharacterized protein</fullName>
    </submittedName>
</protein>